<dbReference type="SUPFAM" id="SSF52283">
    <property type="entry name" value="Formate/glycerate dehydrogenase catalytic domain-like"/>
    <property type="match status" value="1"/>
</dbReference>
<dbReference type="PANTHER" id="PTHR42789:SF1">
    <property type="entry name" value="D-ISOMER SPECIFIC 2-HYDROXYACID DEHYDROGENASE FAMILY PROTEIN (AFU_ORTHOLOGUE AFUA_6G10090)"/>
    <property type="match status" value="1"/>
</dbReference>
<dbReference type="Gene3D" id="3.30.70.260">
    <property type="match status" value="1"/>
</dbReference>
<dbReference type="Pfam" id="PF00389">
    <property type="entry name" value="2-Hacid_dh"/>
    <property type="match status" value="1"/>
</dbReference>
<evidence type="ECO:0000256" key="4">
    <source>
        <dbReference type="ARBA" id="ARBA00013001"/>
    </source>
</evidence>
<keyword evidence="6" id="KW-0028">Amino-acid biosynthesis</keyword>
<proteinExistence type="inferred from homology"/>
<dbReference type="GO" id="GO:0006564">
    <property type="term" value="P:L-serine biosynthetic process"/>
    <property type="evidence" value="ECO:0007669"/>
    <property type="project" value="UniProtKB-KW"/>
</dbReference>
<dbReference type="FunFam" id="3.40.50.720:FF:000041">
    <property type="entry name" value="D-3-phosphoglycerate dehydrogenase"/>
    <property type="match status" value="1"/>
</dbReference>
<comment type="similarity">
    <text evidence="3 13">Belongs to the D-isomer specific 2-hydroxyacid dehydrogenase family.</text>
</comment>
<sequence>MNTVVCVSVVCHVASTHHQHTTNSRRQTTTATAHFPHSASTAHHRHAPSTEPREADSTMSSANLDRIHPSRITVLLMEKISQDAVKTFEAEGYTVKQAVKYGEDDLIEAMKGVHIIGVRSKTKLTSRVLEAADKLVAVGCFCIGTDQTDLKLAATKGIPVFNAPYANTRSVSELVIANIITLARQASDRNKEMHAGEWNKRSVGCYEVRGKTLGVVGYGHVGSQLSVLAEAMGMRVIFYDIEPKLCLGNASQVPTMEELLEVSDFVSLHVPADESTKNLMNAERIAQMKAGSYLINYARGSVVDIEAAAAALRSGHLAGAAFDVFPSEPAGHTKDWAVCLQGCPNTILTPHIGGSTEEAQASIGREVASKLIAYINHGSTLSAVNVPEVNVTRKLQPGQSRVLSFHINTPGVLRDINRILSIANISSQQLETSERIGYLVVDLEADHIEQVKSELEALDSNVRCRILFRGKGYVGPEP</sequence>
<dbReference type="PANTHER" id="PTHR42789">
    <property type="entry name" value="D-ISOMER SPECIFIC 2-HYDROXYACID DEHYDROGENASE FAMILY PROTEIN (AFU_ORTHOLOGUE AFUA_6G10090)"/>
    <property type="match status" value="1"/>
</dbReference>
<dbReference type="InterPro" id="IPR006140">
    <property type="entry name" value="D-isomer_DH_NAD-bd"/>
</dbReference>
<evidence type="ECO:0000256" key="7">
    <source>
        <dbReference type="ARBA" id="ARBA00023002"/>
    </source>
</evidence>
<evidence type="ECO:0000259" key="15">
    <source>
        <dbReference type="PROSITE" id="PS51671"/>
    </source>
</evidence>
<organism evidence="17">
    <name type="scientific">Salpingoeca rosetta (strain ATCC 50818 / BSB-021)</name>
    <dbReference type="NCBI Taxonomy" id="946362"/>
    <lineage>
        <taxon>Eukaryota</taxon>
        <taxon>Choanoflagellata</taxon>
        <taxon>Craspedida</taxon>
        <taxon>Salpingoecidae</taxon>
        <taxon>Salpingoeca</taxon>
    </lineage>
</organism>
<name>F2UBE4_SALR5</name>
<evidence type="ECO:0000256" key="2">
    <source>
        <dbReference type="ARBA" id="ARBA00005216"/>
    </source>
</evidence>
<evidence type="ECO:0000256" key="11">
    <source>
        <dbReference type="ARBA" id="ARBA00048126"/>
    </source>
</evidence>
<dbReference type="OMA" id="SKGCWEV"/>
<evidence type="ECO:0000256" key="6">
    <source>
        <dbReference type="ARBA" id="ARBA00022605"/>
    </source>
</evidence>
<dbReference type="InterPro" id="IPR050857">
    <property type="entry name" value="D-2-hydroxyacid_DH"/>
</dbReference>
<evidence type="ECO:0000256" key="9">
    <source>
        <dbReference type="ARBA" id="ARBA00023299"/>
    </source>
</evidence>
<dbReference type="EC" id="1.1.1.399" evidence="4"/>
<dbReference type="InterPro" id="IPR006139">
    <property type="entry name" value="D-isomer_2_OHA_DH_cat_dom"/>
</dbReference>
<keyword evidence="17" id="KW-1185">Reference proteome</keyword>
<feature type="region of interest" description="Disordered" evidence="14">
    <location>
        <begin position="16"/>
        <end position="63"/>
    </location>
</feature>
<dbReference type="GeneID" id="16073950"/>
<evidence type="ECO:0000256" key="5">
    <source>
        <dbReference type="ARBA" id="ARBA00013143"/>
    </source>
</evidence>
<feature type="compositionally biased region" description="Low complexity" evidence="14">
    <location>
        <begin position="21"/>
        <end position="33"/>
    </location>
</feature>
<keyword evidence="7 13" id="KW-0560">Oxidoreductase</keyword>
<dbReference type="InterPro" id="IPR029753">
    <property type="entry name" value="D-isomer_DH_CS"/>
</dbReference>
<dbReference type="GO" id="GO:0047545">
    <property type="term" value="F:(S)-2-hydroxyglutarate dehydrogenase activity"/>
    <property type="evidence" value="ECO:0007669"/>
    <property type="project" value="UniProtKB-ARBA"/>
</dbReference>
<evidence type="ECO:0000256" key="14">
    <source>
        <dbReference type="SAM" id="MobiDB-lite"/>
    </source>
</evidence>
<dbReference type="InterPro" id="IPR029752">
    <property type="entry name" value="D-isomer_DH_CS1"/>
</dbReference>
<dbReference type="InterPro" id="IPR054480">
    <property type="entry name" value="AHAS_small-like_ACT"/>
</dbReference>
<dbReference type="PROSITE" id="PS00065">
    <property type="entry name" value="D_2_HYDROXYACID_DH_1"/>
    <property type="match status" value="1"/>
</dbReference>
<dbReference type="GO" id="GO:0004617">
    <property type="term" value="F:phosphoglycerate dehydrogenase activity"/>
    <property type="evidence" value="ECO:0007669"/>
    <property type="project" value="UniProtKB-EC"/>
</dbReference>
<dbReference type="Proteomes" id="UP000007799">
    <property type="component" value="Unassembled WGS sequence"/>
</dbReference>
<dbReference type="GO" id="GO:0051287">
    <property type="term" value="F:NAD binding"/>
    <property type="evidence" value="ECO:0007669"/>
    <property type="project" value="InterPro"/>
</dbReference>
<dbReference type="OrthoDB" id="418179at2759"/>
<dbReference type="KEGG" id="sre:PTSG_05503"/>
<comment type="function">
    <text evidence="1">Catalyzes the reversible oxidation of 3-phospho-D-glycerate to 3-phosphonooxypyruvate, the first step of the phosphorylated L-serine biosynthesis pathway. Also catalyzes the reversible oxidation of 2-hydroxyglutarate to 2-oxoglutarate.</text>
</comment>
<dbReference type="NCBIfam" id="NF008759">
    <property type="entry name" value="PRK11790.1"/>
    <property type="match status" value="1"/>
</dbReference>
<evidence type="ECO:0000313" key="17">
    <source>
        <dbReference type="Proteomes" id="UP000007799"/>
    </source>
</evidence>
<dbReference type="SUPFAM" id="SSF51735">
    <property type="entry name" value="NAD(P)-binding Rossmann-fold domains"/>
    <property type="match status" value="1"/>
</dbReference>
<dbReference type="EMBL" id="GL832967">
    <property type="protein sequence ID" value="EGD73810.1"/>
    <property type="molecule type" value="Genomic_DNA"/>
</dbReference>
<dbReference type="PROSITE" id="PS00670">
    <property type="entry name" value="D_2_HYDROXYACID_DH_2"/>
    <property type="match status" value="1"/>
</dbReference>
<dbReference type="EC" id="1.1.1.95" evidence="5"/>
<evidence type="ECO:0000256" key="13">
    <source>
        <dbReference type="RuleBase" id="RU003719"/>
    </source>
</evidence>
<dbReference type="eggNOG" id="KOG0068">
    <property type="taxonomic scope" value="Eukaryota"/>
</dbReference>
<evidence type="ECO:0000256" key="1">
    <source>
        <dbReference type="ARBA" id="ARBA00003800"/>
    </source>
</evidence>
<evidence type="ECO:0000256" key="10">
    <source>
        <dbReference type="ARBA" id="ARBA00030455"/>
    </source>
</evidence>
<evidence type="ECO:0000256" key="12">
    <source>
        <dbReference type="ARBA" id="ARBA00048731"/>
    </source>
</evidence>
<dbReference type="PROSITE" id="PS51671">
    <property type="entry name" value="ACT"/>
    <property type="match status" value="1"/>
</dbReference>
<dbReference type="PROSITE" id="PS00671">
    <property type="entry name" value="D_2_HYDROXYACID_DH_3"/>
    <property type="match status" value="1"/>
</dbReference>
<dbReference type="RefSeq" id="XP_004993373.1">
    <property type="nucleotide sequence ID" value="XM_004993316.1"/>
</dbReference>
<evidence type="ECO:0000256" key="8">
    <source>
        <dbReference type="ARBA" id="ARBA00023027"/>
    </source>
</evidence>
<dbReference type="FunCoup" id="F2UBE4">
    <property type="interactions" value="575"/>
</dbReference>
<dbReference type="AlphaFoldDB" id="F2UBE4"/>
<comment type="catalytic activity">
    <reaction evidence="12">
        <text>(2R)-3-phosphoglycerate + NAD(+) = 3-phosphooxypyruvate + NADH + H(+)</text>
        <dbReference type="Rhea" id="RHEA:12641"/>
        <dbReference type="ChEBI" id="CHEBI:15378"/>
        <dbReference type="ChEBI" id="CHEBI:18110"/>
        <dbReference type="ChEBI" id="CHEBI:57540"/>
        <dbReference type="ChEBI" id="CHEBI:57945"/>
        <dbReference type="ChEBI" id="CHEBI:58272"/>
        <dbReference type="EC" id="1.1.1.95"/>
    </reaction>
</comment>
<dbReference type="SUPFAM" id="SSF55021">
    <property type="entry name" value="ACT-like"/>
    <property type="match status" value="1"/>
</dbReference>
<dbReference type="InterPro" id="IPR036291">
    <property type="entry name" value="NAD(P)-bd_dom_sf"/>
</dbReference>
<dbReference type="Gene3D" id="3.40.50.720">
    <property type="entry name" value="NAD(P)-binding Rossmann-like Domain"/>
    <property type="match status" value="2"/>
</dbReference>
<keyword evidence="8" id="KW-0520">NAD</keyword>
<comment type="pathway">
    <text evidence="2">Amino-acid biosynthesis; L-serine biosynthesis; L-serine from 3-phospho-D-glycerate: step 1/3.</text>
</comment>
<dbReference type="CDD" id="cd12176">
    <property type="entry name" value="PGDH_3"/>
    <property type="match status" value="1"/>
</dbReference>
<reference evidence="16" key="1">
    <citation type="submission" date="2009-08" db="EMBL/GenBank/DDBJ databases">
        <title>Annotation of Salpingoeca rosetta.</title>
        <authorList>
            <consortium name="The Broad Institute Genome Sequencing Platform"/>
            <person name="Russ C."/>
            <person name="Cuomo C."/>
            <person name="Burger G."/>
            <person name="Gray M.W."/>
            <person name="Holland P.W.H."/>
            <person name="King N."/>
            <person name="Lang F.B.F."/>
            <person name="Roger A.J."/>
            <person name="Ruiz-Trillo I."/>
            <person name="Young S.K."/>
            <person name="Zeng Q."/>
            <person name="Gargeya S."/>
            <person name="Alvarado L."/>
            <person name="Berlin A."/>
            <person name="Chapman S.B."/>
            <person name="Chen Z."/>
            <person name="Freedman E."/>
            <person name="Gellesch M."/>
            <person name="Goldberg J."/>
            <person name="Griggs A."/>
            <person name="Gujja S."/>
            <person name="Heilman E."/>
            <person name="Heiman D."/>
            <person name="Howarth C."/>
            <person name="Mehta T."/>
            <person name="Neiman D."/>
            <person name="Pearson M."/>
            <person name="Roberts A."/>
            <person name="Saif S."/>
            <person name="Shea T."/>
            <person name="Shenoy N."/>
            <person name="Sisk P."/>
            <person name="Stolte C."/>
            <person name="Sykes S."/>
            <person name="White J."/>
            <person name="Yandava C."/>
            <person name="Haas B."/>
            <person name="Nusbaum C."/>
            <person name="Birren B."/>
        </authorList>
    </citation>
    <scope>NUCLEOTIDE SEQUENCE [LARGE SCALE GENOMIC DNA]</scope>
    <source>
        <strain evidence="16">ATCC 50818</strain>
    </source>
</reference>
<gene>
    <name evidence="16" type="ORF">PTSG_05503</name>
</gene>
<dbReference type="UniPathway" id="UPA00135">
    <property type="reaction ID" value="UER00196"/>
</dbReference>
<dbReference type="InterPro" id="IPR045865">
    <property type="entry name" value="ACT-like_dom_sf"/>
</dbReference>
<evidence type="ECO:0000256" key="3">
    <source>
        <dbReference type="ARBA" id="ARBA00005854"/>
    </source>
</evidence>
<feature type="domain" description="ACT" evidence="15">
    <location>
        <begin position="401"/>
        <end position="471"/>
    </location>
</feature>
<dbReference type="InterPro" id="IPR002912">
    <property type="entry name" value="ACT_dom"/>
</dbReference>
<dbReference type="Pfam" id="PF02826">
    <property type="entry name" value="2-Hacid_dh_C"/>
    <property type="match status" value="1"/>
</dbReference>
<keyword evidence="9" id="KW-0718">Serine biosynthesis</keyword>
<comment type="catalytic activity">
    <reaction evidence="11">
        <text>(R)-2-hydroxyglutarate + NAD(+) = 2-oxoglutarate + NADH + H(+)</text>
        <dbReference type="Rhea" id="RHEA:49612"/>
        <dbReference type="ChEBI" id="CHEBI:15378"/>
        <dbReference type="ChEBI" id="CHEBI:15801"/>
        <dbReference type="ChEBI" id="CHEBI:16810"/>
        <dbReference type="ChEBI" id="CHEBI:57540"/>
        <dbReference type="ChEBI" id="CHEBI:57945"/>
        <dbReference type="EC" id="1.1.1.399"/>
    </reaction>
</comment>
<protein>
    <recommendedName>
        <fullName evidence="10">2-oxoglutarate reductase</fullName>
        <ecNumber evidence="4">1.1.1.399</ecNumber>
        <ecNumber evidence="5">1.1.1.95</ecNumber>
    </recommendedName>
</protein>
<accession>F2UBE4</accession>
<dbReference type="STRING" id="946362.F2UBE4"/>
<dbReference type="InParanoid" id="F2UBE4"/>
<evidence type="ECO:0000313" key="16">
    <source>
        <dbReference type="EMBL" id="EGD73810.1"/>
    </source>
</evidence>
<dbReference type="Pfam" id="PF22629">
    <property type="entry name" value="ACT_AHAS_ss"/>
    <property type="match status" value="1"/>
</dbReference>